<dbReference type="Proteomes" id="UP000829196">
    <property type="component" value="Unassembled WGS sequence"/>
</dbReference>
<organism evidence="2 3">
    <name type="scientific">Dendrobium nobile</name>
    <name type="common">Orchid</name>
    <dbReference type="NCBI Taxonomy" id="94219"/>
    <lineage>
        <taxon>Eukaryota</taxon>
        <taxon>Viridiplantae</taxon>
        <taxon>Streptophyta</taxon>
        <taxon>Embryophyta</taxon>
        <taxon>Tracheophyta</taxon>
        <taxon>Spermatophyta</taxon>
        <taxon>Magnoliopsida</taxon>
        <taxon>Liliopsida</taxon>
        <taxon>Asparagales</taxon>
        <taxon>Orchidaceae</taxon>
        <taxon>Epidendroideae</taxon>
        <taxon>Malaxideae</taxon>
        <taxon>Dendrobiinae</taxon>
        <taxon>Dendrobium</taxon>
    </lineage>
</organism>
<protein>
    <submittedName>
        <fullName evidence="2">Uncharacterized protein</fullName>
    </submittedName>
</protein>
<dbReference type="EMBL" id="JAGYWB010000015">
    <property type="protein sequence ID" value="KAI0497743.1"/>
    <property type="molecule type" value="Genomic_DNA"/>
</dbReference>
<evidence type="ECO:0000256" key="1">
    <source>
        <dbReference type="SAM" id="MobiDB-lite"/>
    </source>
</evidence>
<comment type="caution">
    <text evidence="2">The sequence shown here is derived from an EMBL/GenBank/DDBJ whole genome shotgun (WGS) entry which is preliminary data.</text>
</comment>
<keyword evidence="3" id="KW-1185">Reference proteome</keyword>
<gene>
    <name evidence="2" type="ORF">KFK09_020977</name>
</gene>
<evidence type="ECO:0000313" key="2">
    <source>
        <dbReference type="EMBL" id="KAI0497743.1"/>
    </source>
</evidence>
<sequence>MARGGRASWSRGSGELWNFAESSVPKLSFGLVFNGNLGARSRQETRSSSSQDSRRDRGGMTGAAPIQRDSRHNSRLRRVRALYTGSLPSCLFRSLDNHIEVNSVVLTSRYDFTRNFGSLPASPPFRGKLREN</sequence>
<accession>A0A8T3AN56</accession>
<feature type="region of interest" description="Disordered" evidence="1">
    <location>
        <begin position="40"/>
        <end position="75"/>
    </location>
</feature>
<proteinExistence type="predicted"/>
<dbReference type="AlphaFoldDB" id="A0A8T3AN56"/>
<name>A0A8T3AN56_DENNO</name>
<reference evidence="2" key="1">
    <citation type="journal article" date="2022" name="Front. Genet.">
        <title>Chromosome-Scale Assembly of the Dendrobium nobile Genome Provides Insights Into the Molecular Mechanism of the Biosynthesis of the Medicinal Active Ingredient of Dendrobium.</title>
        <authorList>
            <person name="Xu Q."/>
            <person name="Niu S.-C."/>
            <person name="Li K.-L."/>
            <person name="Zheng P.-J."/>
            <person name="Zhang X.-J."/>
            <person name="Jia Y."/>
            <person name="Liu Y."/>
            <person name="Niu Y.-X."/>
            <person name="Yu L.-H."/>
            <person name="Chen D.-F."/>
            <person name="Zhang G.-Q."/>
        </authorList>
    </citation>
    <scope>NUCLEOTIDE SEQUENCE</scope>
    <source>
        <tissue evidence="2">Leaf</tissue>
    </source>
</reference>
<evidence type="ECO:0000313" key="3">
    <source>
        <dbReference type="Proteomes" id="UP000829196"/>
    </source>
</evidence>